<proteinExistence type="predicted"/>
<evidence type="ECO:0000313" key="2">
    <source>
        <dbReference type="Proteomes" id="UP000184304"/>
    </source>
</evidence>
<organism evidence="1 2">
    <name type="scientific">Aspergillus tubingensis (strain CBS 134.48)</name>
    <dbReference type="NCBI Taxonomy" id="767770"/>
    <lineage>
        <taxon>Eukaryota</taxon>
        <taxon>Fungi</taxon>
        <taxon>Dikarya</taxon>
        <taxon>Ascomycota</taxon>
        <taxon>Pezizomycotina</taxon>
        <taxon>Eurotiomycetes</taxon>
        <taxon>Eurotiomycetidae</taxon>
        <taxon>Eurotiales</taxon>
        <taxon>Aspergillaceae</taxon>
        <taxon>Aspergillus</taxon>
        <taxon>Aspergillus subgen. Circumdati</taxon>
    </lineage>
</organism>
<protein>
    <submittedName>
        <fullName evidence="1">Uncharacterized protein</fullName>
    </submittedName>
</protein>
<reference evidence="2" key="1">
    <citation type="journal article" date="2017" name="Genome Biol.">
        <title>Comparative genomics reveals high biological diversity and specific adaptations in the industrially and medically important fungal genus Aspergillus.</title>
        <authorList>
            <person name="de Vries R.P."/>
            <person name="Riley R."/>
            <person name="Wiebenga A."/>
            <person name="Aguilar-Osorio G."/>
            <person name="Amillis S."/>
            <person name="Uchima C.A."/>
            <person name="Anderluh G."/>
            <person name="Asadollahi M."/>
            <person name="Askin M."/>
            <person name="Barry K."/>
            <person name="Battaglia E."/>
            <person name="Bayram O."/>
            <person name="Benocci T."/>
            <person name="Braus-Stromeyer S.A."/>
            <person name="Caldana C."/>
            <person name="Canovas D."/>
            <person name="Cerqueira G.C."/>
            <person name="Chen F."/>
            <person name="Chen W."/>
            <person name="Choi C."/>
            <person name="Clum A."/>
            <person name="Dos Santos R.A."/>
            <person name="Damasio A.R."/>
            <person name="Diallinas G."/>
            <person name="Emri T."/>
            <person name="Fekete E."/>
            <person name="Flipphi M."/>
            <person name="Freyberg S."/>
            <person name="Gallo A."/>
            <person name="Gournas C."/>
            <person name="Habgood R."/>
            <person name="Hainaut M."/>
            <person name="Harispe M.L."/>
            <person name="Henrissat B."/>
            <person name="Hilden K.S."/>
            <person name="Hope R."/>
            <person name="Hossain A."/>
            <person name="Karabika E."/>
            <person name="Karaffa L."/>
            <person name="Karanyi Z."/>
            <person name="Krasevec N."/>
            <person name="Kuo A."/>
            <person name="Kusch H."/>
            <person name="LaButti K."/>
            <person name="Lagendijk E.L."/>
            <person name="Lapidus A."/>
            <person name="Levasseur A."/>
            <person name="Lindquist E."/>
            <person name="Lipzen A."/>
            <person name="Logrieco A.F."/>
            <person name="MacCabe A."/>
            <person name="Maekelae M.R."/>
            <person name="Malavazi I."/>
            <person name="Melin P."/>
            <person name="Meyer V."/>
            <person name="Mielnichuk N."/>
            <person name="Miskei M."/>
            <person name="Molnar A.P."/>
            <person name="Mule G."/>
            <person name="Ngan C.Y."/>
            <person name="Orejas M."/>
            <person name="Orosz E."/>
            <person name="Ouedraogo J.P."/>
            <person name="Overkamp K.M."/>
            <person name="Park H.-S."/>
            <person name="Perrone G."/>
            <person name="Piumi F."/>
            <person name="Punt P.J."/>
            <person name="Ram A.F."/>
            <person name="Ramon A."/>
            <person name="Rauscher S."/>
            <person name="Record E."/>
            <person name="Riano-Pachon D.M."/>
            <person name="Robert V."/>
            <person name="Roehrig J."/>
            <person name="Ruller R."/>
            <person name="Salamov A."/>
            <person name="Salih N.S."/>
            <person name="Samson R.A."/>
            <person name="Sandor E."/>
            <person name="Sanguinetti M."/>
            <person name="Schuetze T."/>
            <person name="Sepcic K."/>
            <person name="Shelest E."/>
            <person name="Sherlock G."/>
            <person name="Sophianopoulou V."/>
            <person name="Squina F.M."/>
            <person name="Sun H."/>
            <person name="Susca A."/>
            <person name="Todd R.B."/>
            <person name="Tsang A."/>
            <person name="Unkles S.E."/>
            <person name="van de Wiele N."/>
            <person name="van Rossen-Uffink D."/>
            <person name="Oliveira J.V."/>
            <person name="Vesth T.C."/>
            <person name="Visser J."/>
            <person name="Yu J.-H."/>
            <person name="Zhou M."/>
            <person name="Andersen M.R."/>
            <person name="Archer D.B."/>
            <person name="Baker S.E."/>
            <person name="Benoit I."/>
            <person name="Brakhage A.A."/>
            <person name="Braus G.H."/>
            <person name="Fischer R."/>
            <person name="Frisvad J.C."/>
            <person name="Goldman G.H."/>
            <person name="Houbraken J."/>
            <person name="Oakley B."/>
            <person name="Pocsi I."/>
            <person name="Scazzocchio C."/>
            <person name="Seiboth B."/>
            <person name="vanKuyk P.A."/>
            <person name="Wortman J."/>
            <person name="Dyer P.S."/>
            <person name="Grigoriev I.V."/>
        </authorList>
    </citation>
    <scope>NUCLEOTIDE SEQUENCE [LARGE SCALE GENOMIC DNA]</scope>
    <source>
        <strain evidence="2">CBS 134.48</strain>
    </source>
</reference>
<dbReference type="Proteomes" id="UP000184304">
    <property type="component" value="Unassembled WGS sequence"/>
</dbReference>
<evidence type="ECO:0000313" key="1">
    <source>
        <dbReference type="EMBL" id="OJI86939.1"/>
    </source>
</evidence>
<dbReference type="EMBL" id="KV878187">
    <property type="protein sequence ID" value="OJI86939.1"/>
    <property type="molecule type" value="Genomic_DNA"/>
</dbReference>
<keyword evidence="2" id="KW-1185">Reference proteome</keyword>
<gene>
    <name evidence="1" type="ORF">ASPTUDRAFT_502842</name>
</gene>
<accession>A0A1L9NCF8</accession>
<sequence length="159" mass="18457">MTSRMKQIFHRVCRLGSRYSCISTSLLYALVLQSSQCSEVDQRIYFLQTWIIFENLYRCARDREGFHQQQRAKKSYDILHYVVYQNGRLKCTAMSLKTQRDRLRKVDSRPETGANYRSSRGLVRIRTGNANLSRALRGGGLNCCFAVACKVLLLFLRST</sequence>
<dbReference type="AlphaFoldDB" id="A0A1L9NCF8"/>
<dbReference type="VEuPathDB" id="FungiDB:ASPTUDRAFT_502842"/>
<name>A0A1L9NCF8_ASPTC</name>